<keyword evidence="3 7" id="KW-0378">Hydrolase</keyword>
<feature type="domain" description="Smr" evidence="9">
    <location>
        <begin position="729"/>
        <end position="803"/>
    </location>
</feature>
<evidence type="ECO:0000256" key="8">
    <source>
        <dbReference type="SAM" id="Coils"/>
    </source>
</evidence>
<keyword evidence="11" id="KW-1185">Reference proteome</keyword>
<dbReference type="Pfam" id="PF01713">
    <property type="entry name" value="Smr"/>
    <property type="match status" value="1"/>
</dbReference>
<dbReference type="EMBL" id="JAVDQD010000007">
    <property type="protein sequence ID" value="MDR6241223.1"/>
    <property type="molecule type" value="Genomic_DNA"/>
</dbReference>
<evidence type="ECO:0000256" key="3">
    <source>
        <dbReference type="ARBA" id="ARBA00022801"/>
    </source>
</evidence>
<dbReference type="PANTHER" id="PTHR48466">
    <property type="entry name" value="OS10G0509000 PROTEIN-RELATED"/>
    <property type="match status" value="1"/>
</dbReference>
<dbReference type="GO" id="GO:0005524">
    <property type="term" value="F:ATP binding"/>
    <property type="evidence" value="ECO:0007669"/>
    <property type="project" value="UniProtKB-UniRule"/>
</dbReference>
<dbReference type="InterPro" id="IPR005747">
    <property type="entry name" value="MutS2"/>
</dbReference>
<keyword evidence="8" id="KW-0175">Coiled coil</keyword>
<dbReference type="GO" id="GO:0045910">
    <property type="term" value="P:negative regulation of DNA recombination"/>
    <property type="evidence" value="ECO:0007669"/>
    <property type="project" value="InterPro"/>
</dbReference>
<dbReference type="GO" id="GO:0016887">
    <property type="term" value="F:ATP hydrolysis activity"/>
    <property type="evidence" value="ECO:0007669"/>
    <property type="project" value="InterPro"/>
</dbReference>
<evidence type="ECO:0000256" key="7">
    <source>
        <dbReference type="HAMAP-Rule" id="MF_00092"/>
    </source>
</evidence>
<dbReference type="PIRSF" id="PIRSF005814">
    <property type="entry name" value="MutS_YshD"/>
    <property type="match status" value="1"/>
</dbReference>
<keyword evidence="7" id="KW-0540">Nuclease</keyword>
<comment type="caution">
    <text evidence="10">The sequence shown here is derived from an EMBL/GenBank/DDBJ whole genome shotgun (WGS) entry which is preliminary data.</text>
</comment>
<proteinExistence type="inferred from homology"/>
<dbReference type="GO" id="GO:0006298">
    <property type="term" value="P:mismatch repair"/>
    <property type="evidence" value="ECO:0007669"/>
    <property type="project" value="InterPro"/>
</dbReference>
<comment type="subunit">
    <text evidence="7">Homodimer. Binds to stalled ribosomes, contacting rRNA.</text>
</comment>
<dbReference type="AlphaFoldDB" id="A0AAE3XSD2"/>
<sequence length="803" mass="91579">MIYPKNIESKIGFDQIRELLKEECLSNLGVSFVDKVRFSSDFHLIDKLLKQTEEFRRILVTGESFPSTNYLDVTEALNKIRVEGSFLLEEEFFDLKLSLKTILSCMRFFKDNEEEYPLLSQLSGAVEVDLSLSSEIDSKIDDKGQLRNNASSELQRIRGSIVSFQQQLRKTMDSLIRQAKKNGYAPDDMSLTIRDGRMVMPVYSTYKRKVKGFIHDESATGQTVYLEPAEVLELNNEIKELEYEERREIIRILMALTDRLRPHIEPLLRSFHFLGMVDFIRAKAKFAIRIEASLPTLVKRRLVDWRDTRHALLYLAHQELNKPIVPMNMELDHEQRIVLISGPNAGGKSVTLKTVALTQYMVQCGLLPSMREDSVVGVFKSVFIDIGDEQSIENDLSTYSSHLTNMHFFLRFADKGTLFLIDEFGTGTEPQFGGAIAEAILEQLHGNKAYGVINTHYSNLKKFAEKQKHIVNAAMRFDLNKLEPTYQLEIGQPGSSYAFEIAKKIGLSNAVIDSAKSKMGYTQVRYDKLLSELEHEKAKVRKHNVEIERKNRRLEKAIQDYEELKDRVDTKKKDILNSARNEASQILNLANREVEKTIRTIKEKNAEKAATKKARENLESIKEKVKPKQQQLKKSATEEIVKEAGEIVSGVLVRVKGQSTVGEVLAIRGKDAEVALGGLTSKIKVNRLERVSRKLQRQLEHEKEKNTGVTQSFKGLDINKKMANFTNNLDLRGKRVEEAYTLLESFLDEASMLGIPELRIVHGKGDGILKEFVRQQLRNYSKRIKFADEHVERGGAGVTVVTM</sequence>
<keyword evidence="4 7" id="KW-0067">ATP-binding</keyword>
<protein>
    <recommendedName>
        <fullName evidence="7">Endonuclease MutS2</fullName>
        <ecNumber evidence="7">3.1.-.-</ecNumber>
    </recommendedName>
    <alternativeName>
        <fullName evidence="7">Ribosome-associated protein quality control-upstream factor</fullName>
        <shortName evidence="7">RQC-upstream factor</shortName>
        <shortName evidence="7">RqcU</shortName>
        <ecNumber evidence="7">3.6.4.-</ecNumber>
    </alternativeName>
</protein>
<dbReference type="GO" id="GO:0019843">
    <property type="term" value="F:rRNA binding"/>
    <property type="evidence" value="ECO:0007669"/>
    <property type="project" value="UniProtKB-UniRule"/>
</dbReference>
<dbReference type="InterPro" id="IPR046893">
    <property type="entry name" value="MSSS"/>
</dbReference>
<dbReference type="FunFam" id="3.40.50.300:FF:000830">
    <property type="entry name" value="Endonuclease MutS2"/>
    <property type="match status" value="1"/>
</dbReference>
<gene>
    <name evidence="7" type="primary">mutS2</name>
    <name evidence="7" type="synonym">rqcU</name>
    <name evidence="10" type="ORF">HNQ88_004301</name>
</gene>
<dbReference type="SUPFAM" id="SSF48334">
    <property type="entry name" value="DNA repair protein MutS, domain III"/>
    <property type="match status" value="1"/>
</dbReference>
<dbReference type="SMART" id="SM00534">
    <property type="entry name" value="MUTSac"/>
    <property type="match status" value="1"/>
</dbReference>
<dbReference type="HAMAP" id="MF_00092">
    <property type="entry name" value="MutS2"/>
    <property type="match status" value="1"/>
</dbReference>
<evidence type="ECO:0000256" key="5">
    <source>
        <dbReference type="ARBA" id="ARBA00022884"/>
    </source>
</evidence>
<dbReference type="PROSITE" id="PS50828">
    <property type="entry name" value="SMR"/>
    <property type="match status" value="1"/>
</dbReference>
<keyword evidence="6 7" id="KW-0238">DNA-binding</keyword>
<dbReference type="InterPro" id="IPR002625">
    <property type="entry name" value="Smr_dom"/>
</dbReference>
<keyword evidence="5 7" id="KW-0694">RNA-binding</keyword>
<dbReference type="GO" id="GO:0030983">
    <property type="term" value="F:mismatched DNA binding"/>
    <property type="evidence" value="ECO:0007669"/>
    <property type="project" value="InterPro"/>
</dbReference>
<dbReference type="InterPro" id="IPR007696">
    <property type="entry name" value="DNA_mismatch_repair_MutS_core"/>
</dbReference>
<evidence type="ECO:0000259" key="9">
    <source>
        <dbReference type="PROSITE" id="PS50828"/>
    </source>
</evidence>
<evidence type="ECO:0000313" key="11">
    <source>
        <dbReference type="Proteomes" id="UP001185092"/>
    </source>
</evidence>
<name>A0AAE3XSD2_9BACT</name>
<dbReference type="EC" id="3.1.-.-" evidence="7"/>
<dbReference type="Pfam" id="PF20297">
    <property type="entry name" value="MSSS"/>
    <property type="match status" value="1"/>
</dbReference>
<dbReference type="InterPro" id="IPR036063">
    <property type="entry name" value="Smr_dom_sf"/>
</dbReference>
<evidence type="ECO:0000313" key="10">
    <source>
        <dbReference type="EMBL" id="MDR6241223.1"/>
    </source>
</evidence>
<dbReference type="NCBIfam" id="TIGR01069">
    <property type="entry name" value="mutS2"/>
    <property type="match status" value="1"/>
</dbReference>
<keyword evidence="1 7" id="KW-0699">rRNA-binding</keyword>
<dbReference type="GO" id="GO:0072344">
    <property type="term" value="P:rescue of stalled ribosome"/>
    <property type="evidence" value="ECO:0007669"/>
    <property type="project" value="UniProtKB-UniRule"/>
</dbReference>
<feature type="coiled-coil region" evidence="8">
    <location>
        <begin position="526"/>
        <end position="624"/>
    </location>
</feature>
<dbReference type="RefSeq" id="WP_309941819.1">
    <property type="nucleotide sequence ID" value="NZ_AP025305.1"/>
</dbReference>
<dbReference type="InterPro" id="IPR027417">
    <property type="entry name" value="P-loop_NTPase"/>
</dbReference>
<dbReference type="SUPFAM" id="SSF52540">
    <property type="entry name" value="P-loop containing nucleoside triphosphate hydrolases"/>
    <property type="match status" value="1"/>
</dbReference>
<keyword evidence="2 7" id="KW-0547">Nucleotide-binding</keyword>
<accession>A0AAE3XSD2</accession>
<dbReference type="GO" id="GO:0004519">
    <property type="term" value="F:endonuclease activity"/>
    <property type="evidence" value="ECO:0007669"/>
    <property type="project" value="UniProtKB-UniRule"/>
</dbReference>
<reference evidence="10" key="1">
    <citation type="submission" date="2023-07" db="EMBL/GenBank/DDBJ databases">
        <title>Genomic Encyclopedia of Type Strains, Phase IV (KMG-IV): sequencing the most valuable type-strain genomes for metagenomic binning, comparative biology and taxonomic classification.</title>
        <authorList>
            <person name="Goeker M."/>
        </authorList>
    </citation>
    <scope>NUCLEOTIDE SEQUENCE</scope>
    <source>
        <strain evidence="10">DSM 26174</strain>
    </source>
</reference>
<dbReference type="SMART" id="SM00533">
    <property type="entry name" value="MUTSd"/>
    <property type="match status" value="1"/>
</dbReference>
<organism evidence="10 11">
    <name type="scientific">Aureibacter tunicatorum</name>
    <dbReference type="NCBI Taxonomy" id="866807"/>
    <lineage>
        <taxon>Bacteria</taxon>
        <taxon>Pseudomonadati</taxon>
        <taxon>Bacteroidota</taxon>
        <taxon>Cytophagia</taxon>
        <taxon>Cytophagales</taxon>
        <taxon>Persicobacteraceae</taxon>
        <taxon>Aureibacter</taxon>
    </lineage>
</organism>
<evidence type="ECO:0000256" key="4">
    <source>
        <dbReference type="ARBA" id="ARBA00022840"/>
    </source>
</evidence>
<comment type="function">
    <text evidence="7">Endonuclease that is involved in the suppression of homologous recombination and thus may have a key role in the control of bacterial genetic diversity.</text>
</comment>
<dbReference type="InterPro" id="IPR045076">
    <property type="entry name" value="MutS"/>
</dbReference>
<comment type="function">
    <text evidence="7">Acts as a ribosome collision sensor, splitting the ribosome into its 2 subunits. Detects stalled/collided 70S ribosomes which it binds and splits by an ATP-hydrolysis driven conformational change. Acts upstream of the ribosome quality control system (RQC), a ribosome-associated complex that mediates the extraction of incompletely synthesized nascent chains from stalled ribosomes and their subsequent degradation. Probably generates substrates for RQC.</text>
</comment>
<keyword evidence="7" id="KW-0255">Endonuclease</keyword>
<dbReference type="SUPFAM" id="SSF160443">
    <property type="entry name" value="SMR domain-like"/>
    <property type="match status" value="1"/>
</dbReference>
<evidence type="ECO:0000256" key="1">
    <source>
        <dbReference type="ARBA" id="ARBA00022730"/>
    </source>
</evidence>
<dbReference type="InterPro" id="IPR036187">
    <property type="entry name" value="DNA_mismatch_repair_MutS_sf"/>
</dbReference>
<evidence type="ECO:0000256" key="2">
    <source>
        <dbReference type="ARBA" id="ARBA00022741"/>
    </source>
</evidence>
<dbReference type="Pfam" id="PF00488">
    <property type="entry name" value="MutS_V"/>
    <property type="match status" value="1"/>
</dbReference>
<dbReference type="EC" id="3.6.4.-" evidence="7"/>
<evidence type="ECO:0000256" key="6">
    <source>
        <dbReference type="ARBA" id="ARBA00023125"/>
    </source>
</evidence>
<dbReference type="Proteomes" id="UP001185092">
    <property type="component" value="Unassembled WGS sequence"/>
</dbReference>
<dbReference type="SMART" id="SM00463">
    <property type="entry name" value="SMR"/>
    <property type="match status" value="1"/>
</dbReference>
<dbReference type="GO" id="GO:0140664">
    <property type="term" value="F:ATP-dependent DNA damage sensor activity"/>
    <property type="evidence" value="ECO:0007669"/>
    <property type="project" value="InterPro"/>
</dbReference>
<feature type="binding site" evidence="7">
    <location>
        <begin position="342"/>
        <end position="349"/>
    </location>
    <ligand>
        <name>ATP</name>
        <dbReference type="ChEBI" id="CHEBI:30616"/>
    </ligand>
</feature>
<dbReference type="InterPro" id="IPR000432">
    <property type="entry name" value="DNA_mismatch_repair_MutS_C"/>
</dbReference>
<dbReference type="Gene3D" id="3.40.50.300">
    <property type="entry name" value="P-loop containing nucleotide triphosphate hydrolases"/>
    <property type="match status" value="1"/>
</dbReference>
<comment type="similarity">
    <text evidence="7">Belongs to the DNA mismatch repair MutS family. MutS2 subfamily.</text>
</comment>
<dbReference type="PANTHER" id="PTHR48466:SF2">
    <property type="entry name" value="OS10G0509000 PROTEIN"/>
    <property type="match status" value="1"/>
</dbReference>
<dbReference type="GO" id="GO:0043023">
    <property type="term" value="F:ribosomal large subunit binding"/>
    <property type="evidence" value="ECO:0007669"/>
    <property type="project" value="UniProtKB-UniRule"/>
</dbReference>
<dbReference type="Gene3D" id="3.30.1370.110">
    <property type="match status" value="1"/>
</dbReference>